<dbReference type="Proteomes" id="UP000193862">
    <property type="component" value="Unassembled WGS sequence"/>
</dbReference>
<evidence type="ECO:0000313" key="3">
    <source>
        <dbReference type="Proteomes" id="UP000193862"/>
    </source>
</evidence>
<reference evidence="2 3" key="1">
    <citation type="submission" date="2017-03" db="EMBL/GenBank/DDBJ databases">
        <authorList>
            <person name="Afonso C.L."/>
            <person name="Miller P.J."/>
            <person name="Scott M.A."/>
            <person name="Spackman E."/>
            <person name="Goraichik I."/>
            <person name="Dimitrov K.M."/>
            <person name="Suarez D.L."/>
            <person name="Swayne D.E."/>
        </authorList>
    </citation>
    <scope>NUCLEOTIDE SEQUENCE [LARGE SCALE GENOMIC DNA]</scope>
    <source>
        <strain evidence="2 3">CECT 8620</strain>
    </source>
</reference>
<dbReference type="EMBL" id="FWFS01000006">
    <property type="protein sequence ID" value="SLN45812.1"/>
    <property type="molecule type" value="Genomic_DNA"/>
</dbReference>
<name>A0A1Y5SR39_9RHOB</name>
<dbReference type="AlphaFoldDB" id="A0A1Y5SR39"/>
<feature type="compositionally biased region" description="Gly residues" evidence="1">
    <location>
        <begin position="158"/>
        <end position="169"/>
    </location>
</feature>
<proteinExistence type="predicted"/>
<feature type="region of interest" description="Disordered" evidence="1">
    <location>
        <begin position="129"/>
        <end position="169"/>
    </location>
</feature>
<accession>A0A1Y5SR39</accession>
<evidence type="ECO:0000313" key="2">
    <source>
        <dbReference type="EMBL" id="SLN45812.1"/>
    </source>
</evidence>
<organism evidence="2 3">
    <name type="scientific">Aquimixticola soesokkakensis</name>
    <dbReference type="NCBI Taxonomy" id="1519096"/>
    <lineage>
        <taxon>Bacteria</taxon>
        <taxon>Pseudomonadati</taxon>
        <taxon>Pseudomonadota</taxon>
        <taxon>Alphaproteobacteria</taxon>
        <taxon>Rhodobacterales</taxon>
        <taxon>Paracoccaceae</taxon>
        <taxon>Aquimixticola</taxon>
    </lineage>
</organism>
<gene>
    <name evidence="2" type="ORF">AQS8620_01875</name>
</gene>
<feature type="compositionally biased region" description="Low complexity" evidence="1">
    <location>
        <begin position="129"/>
        <end position="142"/>
    </location>
</feature>
<dbReference type="RefSeq" id="WP_143267490.1">
    <property type="nucleotide sequence ID" value="NZ_FWFS01000006.1"/>
</dbReference>
<evidence type="ECO:0000256" key="1">
    <source>
        <dbReference type="SAM" id="MobiDB-lite"/>
    </source>
</evidence>
<keyword evidence="3" id="KW-1185">Reference proteome</keyword>
<sequence length="169" mass="16572">MTQPNVFVPRVRQTQQLSWGALRPCEARQAMSGFVQDEEGAVTADFLGILTVAITLSMTVTGDVAGGAMALGEKISARLSGMSIASTIASTVGSVDDIASGITLGDVLANGSFGFGLGAGELGAGELGNGDLDGADAPGNPGNDHAVGGAGETPNGGDAWGSGSNGMSS</sequence>
<protein>
    <submittedName>
        <fullName evidence="2">Uncharacterized protein</fullName>
    </submittedName>
</protein>